<feature type="non-terminal residue" evidence="1">
    <location>
        <position position="1"/>
    </location>
</feature>
<protein>
    <submittedName>
        <fullName evidence="1">13710_t:CDS:1</fullName>
    </submittedName>
</protein>
<evidence type="ECO:0000313" key="1">
    <source>
        <dbReference type="EMBL" id="CAG8772880.1"/>
    </source>
</evidence>
<name>A0ACA9R1N6_9GLOM</name>
<reference evidence="1" key="1">
    <citation type="submission" date="2021-06" db="EMBL/GenBank/DDBJ databases">
        <authorList>
            <person name="Kallberg Y."/>
            <person name="Tangrot J."/>
            <person name="Rosling A."/>
        </authorList>
    </citation>
    <scope>NUCLEOTIDE SEQUENCE</scope>
    <source>
        <strain evidence="1">CL356</strain>
    </source>
</reference>
<accession>A0ACA9R1N6</accession>
<feature type="non-terminal residue" evidence="1">
    <location>
        <position position="134"/>
    </location>
</feature>
<comment type="caution">
    <text evidence="1">The sequence shown here is derived from an EMBL/GenBank/DDBJ whole genome shotgun (WGS) entry which is preliminary data.</text>
</comment>
<dbReference type="EMBL" id="CAJVPT010066113">
    <property type="protein sequence ID" value="CAG8772880.1"/>
    <property type="molecule type" value="Genomic_DNA"/>
</dbReference>
<sequence length="134" mass="15349">ENESNGNEVNPVEHPLFDHYIDIVARLNPTFRIMAEAFKEFTKSKSGAKEAKLKWFTAETVSQKRQATPVDDEKWAIEVMASTRTFYHIAVRRYAGSSEQLVLHDLLLNLCRGRTLIEKLEKEIGSKGPDSKER</sequence>
<evidence type="ECO:0000313" key="2">
    <source>
        <dbReference type="Proteomes" id="UP000789525"/>
    </source>
</evidence>
<proteinExistence type="predicted"/>
<organism evidence="1 2">
    <name type="scientific">Acaulospora colombiana</name>
    <dbReference type="NCBI Taxonomy" id="27376"/>
    <lineage>
        <taxon>Eukaryota</taxon>
        <taxon>Fungi</taxon>
        <taxon>Fungi incertae sedis</taxon>
        <taxon>Mucoromycota</taxon>
        <taxon>Glomeromycotina</taxon>
        <taxon>Glomeromycetes</taxon>
        <taxon>Diversisporales</taxon>
        <taxon>Acaulosporaceae</taxon>
        <taxon>Acaulospora</taxon>
    </lineage>
</organism>
<dbReference type="Proteomes" id="UP000789525">
    <property type="component" value="Unassembled WGS sequence"/>
</dbReference>
<keyword evidence="2" id="KW-1185">Reference proteome</keyword>
<gene>
    <name evidence="1" type="ORF">ACOLOM_LOCUS13904</name>
</gene>